<evidence type="ECO:0000259" key="10">
    <source>
        <dbReference type="Pfam" id="PF19425"/>
    </source>
</evidence>
<evidence type="ECO:0000256" key="2">
    <source>
        <dbReference type="ARBA" id="ARBA00004196"/>
    </source>
</evidence>
<keyword evidence="8" id="KW-0472">Membrane</keyword>
<feature type="transmembrane region" description="Helical" evidence="8">
    <location>
        <begin position="18"/>
        <end position="35"/>
    </location>
</feature>
<evidence type="ECO:0000313" key="12">
    <source>
        <dbReference type="Proteomes" id="UP000254968"/>
    </source>
</evidence>
<dbReference type="GO" id="GO:0030313">
    <property type="term" value="C:cell envelope"/>
    <property type="evidence" value="ECO:0007669"/>
    <property type="project" value="UniProtKB-SubCell"/>
</dbReference>
<keyword evidence="8" id="KW-1133">Transmembrane helix</keyword>
<keyword evidence="3" id="KW-0645">Protease</keyword>
<evidence type="ECO:0000259" key="9">
    <source>
        <dbReference type="Pfam" id="PF01551"/>
    </source>
</evidence>
<dbReference type="InterPro" id="IPR011055">
    <property type="entry name" value="Dup_hybrid_motif"/>
</dbReference>
<dbReference type="InterPro" id="IPR045834">
    <property type="entry name" value="Csd3_N2"/>
</dbReference>
<dbReference type="GO" id="GO:0046872">
    <property type="term" value="F:metal ion binding"/>
    <property type="evidence" value="ECO:0007669"/>
    <property type="project" value="UniProtKB-KW"/>
</dbReference>
<dbReference type="Proteomes" id="UP000254968">
    <property type="component" value="Unassembled WGS sequence"/>
</dbReference>
<feature type="domain" description="Csd3-like second N-terminal" evidence="10">
    <location>
        <begin position="210"/>
        <end position="330"/>
    </location>
</feature>
<evidence type="ECO:0000256" key="4">
    <source>
        <dbReference type="ARBA" id="ARBA00022723"/>
    </source>
</evidence>
<dbReference type="GO" id="GO:0004222">
    <property type="term" value="F:metalloendopeptidase activity"/>
    <property type="evidence" value="ECO:0007669"/>
    <property type="project" value="TreeGrafter"/>
</dbReference>
<dbReference type="SUPFAM" id="SSF51261">
    <property type="entry name" value="Duplicated hybrid motif"/>
    <property type="match status" value="1"/>
</dbReference>
<dbReference type="EMBL" id="UGNV01000001">
    <property type="protein sequence ID" value="STX29894.1"/>
    <property type="molecule type" value="Genomic_DNA"/>
</dbReference>
<dbReference type="RefSeq" id="WP_115303550.1">
    <property type="nucleotide sequence ID" value="NZ_CAAAHO010000005.1"/>
</dbReference>
<organism evidence="11 12">
    <name type="scientific">Legionella beliardensis</name>
    <dbReference type="NCBI Taxonomy" id="91822"/>
    <lineage>
        <taxon>Bacteria</taxon>
        <taxon>Pseudomonadati</taxon>
        <taxon>Pseudomonadota</taxon>
        <taxon>Gammaproteobacteria</taxon>
        <taxon>Legionellales</taxon>
        <taxon>Legionellaceae</taxon>
        <taxon>Legionella</taxon>
    </lineage>
</organism>
<dbReference type="Pfam" id="PF01551">
    <property type="entry name" value="Peptidase_M23"/>
    <property type="match status" value="1"/>
</dbReference>
<accession>A0A378IC73</accession>
<protein>
    <submittedName>
        <fullName evidence="11">Peptidase, M23/M37 family</fullName>
        <ecNumber evidence="11">3.4.24.75</ecNumber>
    </submittedName>
</protein>
<evidence type="ECO:0000256" key="8">
    <source>
        <dbReference type="SAM" id="Phobius"/>
    </source>
</evidence>
<keyword evidence="7" id="KW-0482">Metalloprotease</keyword>
<name>A0A378IC73_9GAMM</name>
<sequence>MDQQPNVSVDKSSKPSKILALIAIIIAFALPFILVKTFHNKQRIAVNDTTNLLLPSLEEEISVPEAQTDFPSEMSTEIIDKPQETHLEPVPTANREMAKPPTVEQPTKKTVAEVKQPTWKIVKTRDKDSLANVFSRVGLSAKTLAAVIHDISQKQALTKLKPNQELQFLIKDQLLEKLILPYTDTQYLVIYRDNKQYKSEIKLRKMNSYNHFLTATIKGSLYGTAKRQNIPYKLIQQMTEIFTWDIDFAKDVKTGDQFTIMYKAFYVEDKLVGTGDIIAVSYRNDHRTFQAVRHTTRSGRTDYYTPQGTSLKKAFTRYPLKFSHISSTFSLSRYHPILHYNRAHKGIDLAARIGTPIQATGDGKIEMIGRQSGYGNMIKINHNKKFSTIYGHMLKFQKGLSKGDFVKRGQVIGYVGQTGLASGPHCHYEFHINHQPKNPATVDLPRGDPIAGKELATFRSKATTLLAQLKLFEDTRLASSTKKGIPASSSKA</sequence>
<evidence type="ECO:0000256" key="6">
    <source>
        <dbReference type="ARBA" id="ARBA00022833"/>
    </source>
</evidence>
<evidence type="ECO:0000256" key="3">
    <source>
        <dbReference type="ARBA" id="ARBA00022670"/>
    </source>
</evidence>
<dbReference type="PANTHER" id="PTHR21666:SF288">
    <property type="entry name" value="CELL DIVISION PROTEIN YTFB"/>
    <property type="match status" value="1"/>
</dbReference>
<comment type="cofactor">
    <cofactor evidence="1">
        <name>Zn(2+)</name>
        <dbReference type="ChEBI" id="CHEBI:29105"/>
    </cofactor>
</comment>
<feature type="domain" description="M23ase beta-sheet core" evidence="9">
    <location>
        <begin position="343"/>
        <end position="439"/>
    </location>
</feature>
<keyword evidence="6" id="KW-0862">Zinc</keyword>
<dbReference type="Gene3D" id="2.70.70.10">
    <property type="entry name" value="Glucose Permease (Domain IIA)"/>
    <property type="match status" value="1"/>
</dbReference>
<keyword evidence="12" id="KW-1185">Reference proteome</keyword>
<evidence type="ECO:0000256" key="5">
    <source>
        <dbReference type="ARBA" id="ARBA00022801"/>
    </source>
</evidence>
<evidence type="ECO:0000313" key="11">
    <source>
        <dbReference type="EMBL" id="STX29894.1"/>
    </source>
</evidence>
<gene>
    <name evidence="11" type="ORF">NCTC13315_02454</name>
</gene>
<dbReference type="OrthoDB" id="9805070at2"/>
<evidence type="ECO:0000256" key="1">
    <source>
        <dbReference type="ARBA" id="ARBA00001947"/>
    </source>
</evidence>
<proteinExistence type="predicted"/>
<keyword evidence="5 11" id="KW-0378">Hydrolase</keyword>
<reference evidence="11 12" key="1">
    <citation type="submission" date="2018-06" db="EMBL/GenBank/DDBJ databases">
        <authorList>
            <consortium name="Pathogen Informatics"/>
            <person name="Doyle S."/>
        </authorList>
    </citation>
    <scope>NUCLEOTIDE SEQUENCE [LARGE SCALE GENOMIC DNA]</scope>
    <source>
        <strain evidence="11 12">NCTC13315</strain>
    </source>
</reference>
<dbReference type="AlphaFoldDB" id="A0A378IC73"/>
<dbReference type="PANTHER" id="PTHR21666">
    <property type="entry name" value="PEPTIDASE-RELATED"/>
    <property type="match status" value="1"/>
</dbReference>
<comment type="subcellular location">
    <subcellularLocation>
        <location evidence="2">Cell envelope</location>
    </subcellularLocation>
</comment>
<dbReference type="Pfam" id="PF19425">
    <property type="entry name" value="Csd3_N2"/>
    <property type="match status" value="1"/>
</dbReference>
<dbReference type="InterPro" id="IPR050570">
    <property type="entry name" value="Cell_wall_metabolism_enzyme"/>
</dbReference>
<dbReference type="CDD" id="cd12797">
    <property type="entry name" value="M23_peptidase"/>
    <property type="match status" value="1"/>
</dbReference>
<dbReference type="GO" id="GO:0006508">
    <property type="term" value="P:proteolysis"/>
    <property type="evidence" value="ECO:0007669"/>
    <property type="project" value="UniProtKB-KW"/>
</dbReference>
<keyword evidence="8" id="KW-0812">Transmembrane</keyword>
<dbReference type="InterPro" id="IPR016047">
    <property type="entry name" value="M23ase_b-sheet_dom"/>
</dbReference>
<dbReference type="Gene3D" id="3.10.450.350">
    <property type="match status" value="2"/>
</dbReference>
<evidence type="ECO:0000256" key="7">
    <source>
        <dbReference type="ARBA" id="ARBA00023049"/>
    </source>
</evidence>
<dbReference type="EC" id="3.4.24.75" evidence="11"/>
<keyword evidence="4" id="KW-0479">Metal-binding</keyword>